<organism evidence="1 2">
    <name type="scientific">Kitasatospora viridis</name>
    <dbReference type="NCBI Taxonomy" id="281105"/>
    <lineage>
        <taxon>Bacteria</taxon>
        <taxon>Bacillati</taxon>
        <taxon>Actinomycetota</taxon>
        <taxon>Actinomycetes</taxon>
        <taxon>Kitasatosporales</taxon>
        <taxon>Streptomycetaceae</taxon>
        <taxon>Kitasatospora</taxon>
    </lineage>
</organism>
<reference evidence="1 2" key="1">
    <citation type="submission" date="2019-06" db="EMBL/GenBank/DDBJ databases">
        <title>Sequencing the genomes of 1000 actinobacteria strains.</title>
        <authorList>
            <person name="Klenk H.-P."/>
        </authorList>
    </citation>
    <scope>NUCLEOTIDE SEQUENCE [LARGE SCALE GENOMIC DNA]</scope>
    <source>
        <strain evidence="1 2">DSM 44826</strain>
    </source>
</reference>
<evidence type="ECO:0000313" key="1">
    <source>
        <dbReference type="EMBL" id="TWF72857.1"/>
    </source>
</evidence>
<dbReference type="Proteomes" id="UP000317940">
    <property type="component" value="Unassembled WGS sequence"/>
</dbReference>
<comment type="caution">
    <text evidence="1">The sequence shown here is derived from an EMBL/GenBank/DDBJ whole genome shotgun (WGS) entry which is preliminary data.</text>
</comment>
<accession>A0A561SDC4</accession>
<name>A0A561SDC4_9ACTN</name>
<sequence>MPKHLARAVLEKLPSDRLAPNELAGFEANAAAWEARVSGEVPDREGVNGFGFDSITPEATQLALLVAQTAMGVVVENGLRATWKRLRRRPEQPTPLTAAQLLEVRSRVVSTVRSGGASADTATVYADAVVEALRQGEGGEEAD</sequence>
<dbReference type="EMBL" id="VIWT01000006">
    <property type="protein sequence ID" value="TWF72857.1"/>
    <property type="molecule type" value="Genomic_DNA"/>
</dbReference>
<dbReference type="AlphaFoldDB" id="A0A561SDC4"/>
<dbReference type="RefSeq" id="WP_145910859.1">
    <property type="nucleotide sequence ID" value="NZ_BAAAMZ010000001.1"/>
</dbReference>
<evidence type="ECO:0000313" key="2">
    <source>
        <dbReference type="Proteomes" id="UP000317940"/>
    </source>
</evidence>
<proteinExistence type="predicted"/>
<protein>
    <submittedName>
        <fullName evidence="1">Uncharacterized protein</fullName>
    </submittedName>
</protein>
<keyword evidence="2" id="KW-1185">Reference proteome</keyword>
<gene>
    <name evidence="1" type="ORF">FHX73_168</name>
</gene>